<feature type="domain" description="Formyl transferase C-terminal" evidence="10">
    <location>
        <begin position="207"/>
        <end position="307"/>
    </location>
</feature>
<keyword evidence="5 8" id="KW-0808">Transferase</keyword>
<dbReference type="FunFam" id="3.40.50.12230:FF:000001">
    <property type="entry name" value="Methionyl-tRNA formyltransferase"/>
    <property type="match status" value="1"/>
</dbReference>
<protein>
    <recommendedName>
        <fullName evidence="4 8">Methionyl-tRNA formyltransferase</fullName>
        <ecNumber evidence="3 8">2.1.2.9</ecNumber>
    </recommendedName>
</protein>
<dbReference type="Pfam" id="PF00551">
    <property type="entry name" value="Formyl_trans_N"/>
    <property type="match status" value="1"/>
</dbReference>
<dbReference type="Pfam" id="PF02911">
    <property type="entry name" value="Formyl_trans_C"/>
    <property type="match status" value="1"/>
</dbReference>
<evidence type="ECO:0000256" key="3">
    <source>
        <dbReference type="ARBA" id="ARBA00012261"/>
    </source>
</evidence>
<dbReference type="CDD" id="cd08704">
    <property type="entry name" value="Met_tRNA_FMT_C"/>
    <property type="match status" value="1"/>
</dbReference>
<dbReference type="EMBL" id="QRDJ01000010">
    <property type="protein sequence ID" value="REC93528.1"/>
    <property type="molecule type" value="Genomic_DNA"/>
</dbReference>
<dbReference type="SUPFAM" id="SSF50486">
    <property type="entry name" value="FMT C-terminal domain-like"/>
    <property type="match status" value="1"/>
</dbReference>
<evidence type="ECO:0000256" key="2">
    <source>
        <dbReference type="ARBA" id="ARBA00010699"/>
    </source>
</evidence>
<feature type="binding site" evidence="8">
    <location>
        <begin position="113"/>
        <end position="116"/>
    </location>
    <ligand>
        <name>(6S)-5,6,7,8-tetrahydrofolate</name>
        <dbReference type="ChEBI" id="CHEBI:57453"/>
    </ligand>
</feature>
<evidence type="ECO:0000313" key="12">
    <source>
        <dbReference type="Proteomes" id="UP000256334"/>
    </source>
</evidence>
<dbReference type="Proteomes" id="UP000256334">
    <property type="component" value="Unassembled WGS sequence"/>
</dbReference>
<reference evidence="11 12" key="1">
    <citation type="submission" date="2018-07" db="EMBL/GenBank/DDBJ databases">
        <title>Genomic Encyclopedia of Type Strains, Phase IV (KMG-IV): sequencing the most valuable type-strain genomes for metagenomic binning, comparative biology and taxonomic classification.</title>
        <authorList>
            <person name="Goeker M."/>
        </authorList>
    </citation>
    <scope>NUCLEOTIDE SEQUENCE [LARGE SCALE GENOMIC DNA]</scope>
    <source>
        <strain evidence="11 12">DSM 14324</strain>
    </source>
</reference>
<dbReference type="Gene3D" id="3.40.50.170">
    <property type="entry name" value="Formyl transferase, N-terminal domain"/>
    <property type="match status" value="1"/>
</dbReference>
<sequence length="321" mass="34474">MPSPLRIAFAGTPEFAAEHLRALLESHHEICCVYTQPDRPAGRGRRLTPSPVKALALEHGLAVHQPEKLKTPDTHAPLIEADIDVLVVVAYGLILPRAVLDIPRRGAINVHASLLPRWRGAAPIQRAIEAGDRDSGVTLMAMDEGLDTGDMLLTVHTPIDDTTTAATLHDRLAGIGATALIEALDRMSDDQLPATPQPEDGVTYAAKLSKAEARLDFSQSATALSQRVRAFNPFPVAWTTLHGETLRLWHAQARDAREGESDAMAGQLLDAEADALCVACGEGVLRITHAQLPGGKMLPAHELLNSRRDQFAAGTLLGTDQ</sequence>
<dbReference type="InterPro" id="IPR041711">
    <property type="entry name" value="Met-tRNA-FMT_N"/>
</dbReference>
<dbReference type="InterPro" id="IPR037022">
    <property type="entry name" value="Formyl_trans_C_sf"/>
</dbReference>
<dbReference type="AlphaFoldDB" id="A0A3D9DRY0"/>
<evidence type="ECO:0000256" key="7">
    <source>
        <dbReference type="ARBA" id="ARBA00048558"/>
    </source>
</evidence>
<dbReference type="HAMAP" id="MF_00182">
    <property type="entry name" value="Formyl_trans"/>
    <property type="match status" value="1"/>
</dbReference>
<dbReference type="InterPro" id="IPR002376">
    <property type="entry name" value="Formyl_transf_N"/>
</dbReference>
<dbReference type="OrthoDB" id="9802815at2"/>
<dbReference type="EC" id="2.1.2.9" evidence="3 8"/>
<dbReference type="SUPFAM" id="SSF53328">
    <property type="entry name" value="Formyltransferase"/>
    <property type="match status" value="1"/>
</dbReference>
<evidence type="ECO:0000313" key="11">
    <source>
        <dbReference type="EMBL" id="REC93528.1"/>
    </source>
</evidence>
<dbReference type="GO" id="GO:0005829">
    <property type="term" value="C:cytosol"/>
    <property type="evidence" value="ECO:0007669"/>
    <property type="project" value="TreeGrafter"/>
</dbReference>
<evidence type="ECO:0000256" key="6">
    <source>
        <dbReference type="ARBA" id="ARBA00022917"/>
    </source>
</evidence>
<dbReference type="NCBIfam" id="TIGR00460">
    <property type="entry name" value="fmt"/>
    <property type="match status" value="1"/>
</dbReference>
<evidence type="ECO:0000256" key="1">
    <source>
        <dbReference type="ARBA" id="ARBA00002606"/>
    </source>
</evidence>
<dbReference type="CDD" id="cd08646">
    <property type="entry name" value="FMT_core_Met-tRNA-FMT_N"/>
    <property type="match status" value="1"/>
</dbReference>
<dbReference type="InterPro" id="IPR011034">
    <property type="entry name" value="Formyl_transferase-like_C_sf"/>
</dbReference>
<evidence type="ECO:0000256" key="8">
    <source>
        <dbReference type="HAMAP-Rule" id="MF_00182"/>
    </source>
</evidence>
<feature type="domain" description="Formyl transferase N-terminal" evidence="9">
    <location>
        <begin position="6"/>
        <end position="184"/>
    </location>
</feature>
<dbReference type="InterPro" id="IPR036477">
    <property type="entry name" value="Formyl_transf_N_sf"/>
</dbReference>
<dbReference type="InterPro" id="IPR005793">
    <property type="entry name" value="Formyl_trans_C"/>
</dbReference>
<comment type="similarity">
    <text evidence="2 8">Belongs to the Fmt family.</text>
</comment>
<dbReference type="InterPro" id="IPR005794">
    <property type="entry name" value="Fmt"/>
</dbReference>
<proteinExistence type="inferred from homology"/>
<evidence type="ECO:0000256" key="4">
    <source>
        <dbReference type="ARBA" id="ARBA00016014"/>
    </source>
</evidence>
<dbReference type="Gene3D" id="3.10.25.10">
    <property type="entry name" value="Formyl transferase, C-terminal domain"/>
    <property type="match status" value="1"/>
</dbReference>
<comment type="caution">
    <text evidence="11">The sequence shown here is derived from an EMBL/GenBank/DDBJ whole genome shotgun (WGS) entry which is preliminary data.</text>
</comment>
<evidence type="ECO:0000259" key="9">
    <source>
        <dbReference type="Pfam" id="PF00551"/>
    </source>
</evidence>
<dbReference type="PANTHER" id="PTHR11138">
    <property type="entry name" value="METHIONYL-TRNA FORMYLTRANSFERASE"/>
    <property type="match status" value="1"/>
</dbReference>
<keyword evidence="6 8" id="KW-0648">Protein biosynthesis</keyword>
<comment type="function">
    <text evidence="1 8">Attaches a formyl group to the free amino group of methionyl-tRNA(fMet). The formyl group appears to play a dual role in the initiator identity of N-formylmethionyl-tRNA by promoting its recognition by IF2 and preventing the misappropriation of this tRNA by the elongation apparatus.</text>
</comment>
<gene>
    <name evidence="8" type="primary">fmt</name>
    <name evidence="11" type="ORF">C8D72_3261</name>
</gene>
<keyword evidence="12" id="KW-1185">Reference proteome</keyword>
<evidence type="ECO:0000256" key="5">
    <source>
        <dbReference type="ARBA" id="ARBA00022679"/>
    </source>
</evidence>
<dbReference type="GO" id="GO:0004479">
    <property type="term" value="F:methionyl-tRNA formyltransferase activity"/>
    <property type="evidence" value="ECO:0007669"/>
    <property type="project" value="UniProtKB-UniRule"/>
</dbReference>
<dbReference type="InterPro" id="IPR044135">
    <property type="entry name" value="Met-tRNA-FMT_C"/>
</dbReference>
<organism evidence="11 12">
    <name type="scientific">Kushneria indalinina DSM 14324</name>
    <dbReference type="NCBI Taxonomy" id="1122140"/>
    <lineage>
        <taxon>Bacteria</taxon>
        <taxon>Pseudomonadati</taxon>
        <taxon>Pseudomonadota</taxon>
        <taxon>Gammaproteobacteria</taxon>
        <taxon>Oceanospirillales</taxon>
        <taxon>Halomonadaceae</taxon>
        <taxon>Kushneria</taxon>
    </lineage>
</organism>
<name>A0A3D9DRY0_9GAMM</name>
<dbReference type="PANTHER" id="PTHR11138:SF5">
    <property type="entry name" value="METHIONYL-TRNA FORMYLTRANSFERASE, MITOCHONDRIAL"/>
    <property type="match status" value="1"/>
</dbReference>
<dbReference type="RefSeq" id="WP_115855485.1">
    <property type="nucleotide sequence ID" value="NZ_QRDJ01000010.1"/>
</dbReference>
<evidence type="ECO:0000259" key="10">
    <source>
        <dbReference type="Pfam" id="PF02911"/>
    </source>
</evidence>
<comment type="catalytic activity">
    <reaction evidence="7 8">
        <text>L-methionyl-tRNA(fMet) + (6R)-10-formyltetrahydrofolate = N-formyl-L-methionyl-tRNA(fMet) + (6S)-5,6,7,8-tetrahydrofolate + H(+)</text>
        <dbReference type="Rhea" id="RHEA:24380"/>
        <dbReference type="Rhea" id="RHEA-COMP:9952"/>
        <dbReference type="Rhea" id="RHEA-COMP:9953"/>
        <dbReference type="ChEBI" id="CHEBI:15378"/>
        <dbReference type="ChEBI" id="CHEBI:57453"/>
        <dbReference type="ChEBI" id="CHEBI:78530"/>
        <dbReference type="ChEBI" id="CHEBI:78844"/>
        <dbReference type="ChEBI" id="CHEBI:195366"/>
        <dbReference type="EC" id="2.1.2.9"/>
    </reaction>
</comment>
<accession>A0A3D9DRY0</accession>